<dbReference type="Pfam" id="PF05318">
    <property type="entry name" value="Tombus_movement"/>
    <property type="match status" value="1"/>
</dbReference>
<dbReference type="EMBL" id="DQ443038">
    <property type="protein sequence ID" value="ABD93316.1"/>
    <property type="molecule type" value="Genomic_RNA"/>
</dbReference>
<name>Q1PGE0_9TOMB</name>
<keyword evidence="1" id="KW-0813">Transport</keyword>
<evidence type="ECO:0000256" key="2">
    <source>
        <dbReference type="ARBA" id="ARBA00023031"/>
    </source>
</evidence>
<evidence type="ECO:0000256" key="1">
    <source>
        <dbReference type="ARBA" id="ARBA00022448"/>
    </source>
</evidence>
<evidence type="ECO:0000256" key="3">
    <source>
        <dbReference type="SAM" id="MobiDB-lite"/>
    </source>
</evidence>
<dbReference type="EMBL" id="DQ443039">
    <property type="protein sequence ID" value="ABD93319.1"/>
    <property type="molecule type" value="Genomic_RNA"/>
</dbReference>
<accession>Q1PGE0</accession>
<sequence length="68" mass="7046">MASKVTVPDLGSDNEIDVSVGGRGNRGKQKGKISVAKDAVSKRTSDGGNGGSWVIVAETVSVNIHFNF</sequence>
<keyword evidence="2" id="KW-0916">Viral movement protein</keyword>
<gene>
    <name evidence="4" type="primary">p7</name>
</gene>
<feature type="region of interest" description="Disordered" evidence="3">
    <location>
        <begin position="1"/>
        <end position="49"/>
    </location>
</feature>
<dbReference type="GO" id="GO:0046740">
    <property type="term" value="P:transport of virus in host, cell to cell"/>
    <property type="evidence" value="ECO:0007669"/>
    <property type="project" value="UniProtKB-KW"/>
</dbReference>
<organism evidence="4">
    <name type="scientific">Pelargonium flower break virus</name>
    <dbReference type="NCBI Taxonomy" id="35291"/>
    <lineage>
        <taxon>Viruses</taxon>
        <taxon>Riboviria</taxon>
        <taxon>Orthornavirae</taxon>
        <taxon>Kitrinoviricota</taxon>
        <taxon>Tolucaviricetes</taxon>
        <taxon>Tolivirales</taxon>
        <taxon>Tombusviridae</taxon>
        <taxon>Procedovirinae</taxon>
        <taxon>Alphacarmovirus</taxon>
        <taxon>Alphacarmovirus pelargonii</taxon>
    </lineage>
</organism>
<proteinExistence type="predicted"/>
<dbReference type="InterPro" id="IPR007982">
    <property type="entry name" value="Tombusvirus_movement"/>
</dbReference>
<protein>
    <submittedName>
        <fullName evidence="4">Putative movement protein</fullName>
    </submittedName>
</protein>
<reference evidence="4" key="1">
    <citation type="journal article" date="2006" name="J. Virol.">
        <title>Insights into the selective pressures restricting Pelargonium flower break virus genome variability: Evidence for host adaptation.</title>
        <authorList>
            <person name="Rico P."/>
            <person name="Ivars P."/>
            <person name="Elena S.F."/>
            <person name="Hernandez C."/>
        </authorList>
    </citation>
    <scope>NUCLEOTIDE SEQUENCE</scope>
    <source>
        <strain evidence="4">KN5</strain>
    </source>
</reference>
<evidence type="ECO:0000313" key="4">
    <source>
        <dbReference type="EMBL" id="ABD93319.1"/>
    </source>
</evidence>